<dbReference type="AlphaFoldDB" id="A0A126G972"/>
<organism evidence="1">
    <name type="scientific">Clostridium perfringens</name>
    <dbReference type="NCBI Taxonomy" id="1502"/>
    <lineage>
        <taxon>Bacteria</taxon>
        <taxon>Bacillati</taxon>
        <taxon>Bacillota</taxon>
        <taxon>Clostridia</taxon>
        <taxon>Eubacteriales</taxon>
        <taxon>Clostridiaceae</taxon>
        <taxon>Clostridium</taxon>
    </lineage>
</organism>
<reference evidence="1" key="1">
    <citation type="journal article" date="2016" name="PLoS ONE">
        <title>Plasmid Characterization and Chromosome Analysis of Two netF+ Clostridium perfringens Isolates Associated with Foal and Canine Necrotizing Enteritis.</title>
        <authorList>
            <person name="Mehdizadeh Gohari I."/>
            <person name="Kropinski A.M."/>
            <person name="Weese S.J."/>
            <person name="Parreira V.R."/>
            <person name="Whitehead A.E."/>
            <person name="Boerlin P."/>
            <person name="Prescott J.F."/>
        </authorList>
    </citation>
    <scope>NUCLEOTIDE SEQUENCE</scope>
    <source>
        <strain evidence="1">JP838</strain>
        <plasmid evidence="1">pJP838B</plasmid>
    </source>
</reference>
<protein>
    <submittedName>
        <fullName evidence="1">Uncharacterized protein</fullName>
    </submittedName>
</protein>
<keyword evidence="1" id="KW-0614">Plasmid</keyword>
<gene>
    <name evidence="1" type="ORF">JFP838_pB0021</name>
</gene>
<dbReference type="RefSeq" id="WP_170869524.1">
    <property type="nucleotide sequence ID" value="NZ_JBPXRE010000038.1"/>
</dbReference>
<proteinExistence type="predicted"/>
<evidence type="ECO:0000313" key="1">
    <source>
        <dbReference type="EMBL" id="ALD82555.1"/>
    </source>
</evidence>
<geneLocation type="plasmid" evidence="1">
    <name>pJP838B</name>
</geneLocation>
<name>A0A126G972_CLOPF</name>
<accession>A0A126G972</accession>
<dbReference type="EMBL" id="KT020842">
    <property type="protein sequence ID" value="ALD82555.1"/>
    <property type="molecule type" value="Genomic_DNA"/>
</dbReference>
<sequence length="49" mass="5699">MKEKHIDKAIEIYDIQINISLSKELGKQEALHIKNSKSLNEKIVCYIDI</sequence>